<dbReference type="Proteomes" id="UP001139474">
    <property type="component" value="Unassembled WGS sequence"/>
</dbReference>
<evidence type="ECO:0000256" key="2">
    <source>
        <dbReference type="ARBA" id="ARBA00022475"/>
    </source>
</evidence>
<dbReference type="CDD" id="cd07731">
    <property type="entry name" value="ComA-like_MBL-fold"/>
    <property type="match status" value="1"/>
</dbReference>
<protein>
    <submittedName>
        <fullName evidence="10">DNA internalization-related competence protein ComEC/Rec2</fullName>
    </submittedName>
</protein>
<reference evidence="10" key="1">
    <citation type="submission" date="2022-06" db="EMBL/GenBank/DDBJ databases">
        <title>Idiomarina rhizosphaerae M1R2S28.</title>
        <authorList>
            <person name="Sun J.-Q."/>
            <person name="Li L.-F."/>
        </authorList>
    </citation>
    <scope>NUCLEOTIDE SEQUENCE</scope>
    <source>
        <strain evidence="10">M1R2S28</strain>
    </source>
</reference>
<accession>A0A9X2JTE3</accession>
<comment type="caution">
    <text evidence="10">The sequence shown here is derived from an EMBL/GenBank/DDBJ whole genome shotgun (WGS) entry which is preliminary data.</text>
</comment>
<feature type="transmembrane region" description="Helical" evidence="6">
    <location>
        <begin position="378"/>
        <end position="397"/>
    </location>
</feature>
<proteinExistence type="predicted"/>
<evidence type="ECO:0000256" key="4">
    <source>
        <dbReference type="ARBA" id="ARBA00022989"/>
    </source>
</evidence>
<evidence type="ECO:0000256" key="1">
    <source>
        <dbReference type="ARBA" id="ARBA00004651"/>
    </source>
</evidence>
<evidence type="ECO:0000259" key="9">
    <source>
        <dbReference type="Pfam" id="PF13567"/>
    </source>
</evidence>
<dbReference type="Pfam" id="PF00753">
    <property type="entry name" value="Lactamase_B"/>
    <property type="match status" value="1"/>
</dbReference>
<evidence type="ECO:0000256" key="6">
    <source>
        <dbReference type="SAM" id="Phobius"/>
    </source>
</evidence>
<dbReference type="InterPro" id="IPR052159">
    <property type="entry name" value="Competence_DNA_uptake"/>
</dbReference>
<organism evidence="10 11">
    <name type="scientific">Idiomarina rhizosphaerae</name>
    <dbReference type="NCBI Taxonomy" id="2961572"/>
    <lineage>
        <taxon>Bacteria</taxon>
        <taxon>Pseudomonadati</taxon>
        <taxon>Pseudomonadota</taxon>
        <taxon>Gammaproteobacteria</taxon>
        <taxon>Alteromonadales</taxon>
        <taxon>Idiomarinaceae</taxon>
        <taxon>Idiomarina</taxon>
    </lineage>
</organism>
<evidence type="ECO:0000256" key="3">
    <source>
        <dbReference type="ARBA" id="ARBA00022692"/>
    </source>
</evidence>
<feature type="transmembrane region" description="Helical" evidence="6">
    <location>
        <begin position="54"/>
        <end position="74"/>
    </location>
</feature>
<feature type="transmembrane region" description="Helical" evidence="6">
    <location>
        <begin position="275"/>
        <end position="293"/>
    </location>
</feature>
<dbReference type="InterPro" id="IPR025405">
    <property type="entry name" value="DUF4131"/>
</dbReference>
<keyword evidence="4 6" id="KW-1133">Transmembrane helix</keyword>
<feature type="transmembrane region" description="Helical" evidence="6">
    <location>
        <begin position="241"/>
        <end position="263"/>
    </location>
</feature>
<keyword evidence="5 6" id="KW-0472">Membrane</keyword>
<dbReference type="Pfam" id="PF03772">
    <property type="entry name" value="Competence"/>
    <property type="match status" value="1"/>
</dbReference>
<feature type="transmembrane region" description="Helical" evidence="6">
    <location>
        <begin position="299"/>
        <end position="319"/>
    </location>
</feature>
<dbReference type="EMBL" id="JAMZDE010000008">
    <property type="protein sequence ID" value="MCP1340274.1"/>
    <property type="molecule type" value="Genomic_DNA"/>
</dbReference>
<evidence type="ECO:0000259" key="7">
    <source>
        <dbReference type="Pfam" id="PF00753"/>
    </source>
</evidence>
<gene>
    <name evidence="10" type="ORF">NJR55_11810</name>
</gene>
<feature type="transmembrane region" description="Helical" evidence="6">
    <location>
        <begin position="474"/>
        <end position="492"/>
    </location>
</feature>
<dbReference type="PANTHER" id="PTHR30619">
    <property type="entry name" value="DNA INTERNALIZATION/COMPETENCE PROTEIN COMEC/REC2"/>
    <property type="match status" value="1"/>
</dbReference>
<feature type="domain" description="Metallo-beta-lactamase" evidence="7">
    <location>
        <begin position="528"/>
        <end position="619"/>
    </location>
</feature>
<dbReference type="InterPro" id="IPR001279">
    <property type="entry name" value="Metallo-B-lactamas"/>
</dbReference>
<evidence type="ECO:0000313" key="11">
    <source>
        <dbReference type="Proteomes" id="UP001139474"/>
    </source>
</evidence>
<evidence type="ECO:0000313" key="10">
    <source>
        <dbReference type="EMBL" id="MCP1340274.1"/>
    </source>
</evidence>
<feature type="transmembrane region" description="Helical" evidence="6">
    <location>
        <begin position="326"/>
        <end position="343"/>
    </location>
</feature>
<keyword evidence="2" id="KW-1003">Cell membrane</keyword>
<dbReference type="NCBIfam" id="TIGR00361">
    <property type="entry name" value="ComEC_Rec2"/>
    <property type="match status" value="1"/>
</dbReference>
<dbReference type="AlphaFoldDB" id="A0A9X2JTE3"/>
<dbReference type="SUPFAM" id="SSF56281">
    <property type="entry name" value="Metallo-hydrolase/oxidoreductase"/>
    <property type="match status" value="1"/>
</dbReference>
<dbReference type="Pfam" id="PF13567">
    <property type="entry name" value="DUF4131"/>
    <property type="match status" value="1"/>
</dbReference>
<dbReference type="InterPro" id="IPR004477">
    <property type="entry name" value="ComEC_N"/>
</dbReference>
<keyword evidence="11" id="KW-1185">Reference proteome</keyword>
<dbReference type="PANTHER" id="PTHR30619:SF1">
    <property type="entry name" value="RECOMBINATION PROTEIN 2"/>
    <property type="match status" value="1"/>
</dbReference>
<feature type="domain" description="DUF4131" evidence="9">
    <location>
        <begin position="23"/>
        <end position="187"/>
    </location>
</feature>
<dbReference type="NCBIfam" id="TIGR00360">
    <property type="entry name" value="ComEC_N-term"/>
    <property type="match status" value="1"/>
</dbReference>
<dbReference type="InterPro" id="IPR004797">
    <property type="entry name" value="Competence_ComEC/Rec2"/>
</dbReference>
<sequence>MDRWLLVFIGGILSASLHSDIKFWLIVSTIALLLLATVNAFFYFRQREVKQRTIVLLLMVLFCGILWGNANLYWQKLRAIPDELMGNEVQLTLVVDEISRRYPFHLRMTGRVEVLAGKVLPFWQQPRVQLNWYNSHHKQVPKAGERWQLEVKLKQATDYRNQGSFRYRQYLLRNNIYSLGTVKDGEKLTSLISFRQKIFDGIKQANLSEPGILAALTIGERSLLTSATREIWKRTGLAHSLAISGLHLGMVAGAATLFFRFCFHCFPISLQTREWLNIRLWSLAFAAIVVSGYAGLADFSISTVRALTMFLVVLLHIVLNLKLNPLSLLLRVVTAVLVVDVFAWQDPGFWLSITAVAALFLASWRWSKSRGRFSAVKGLWSIQWLLLVVMSPLSFLLFGGFSLFAPVVNLFVLPVISFWLLPLALTGTVFALCDSGIAVLFWQLAELPVSYLTPLLEAIAGCSANWLELNQWPITRAARFAVLFALTAALLLPVSRGWQRLALLLCLPVVAFSFFNQRDGKLRLHVLDVGQSQAVVIEKDGKAMLIDTGIEFNSGFSVAESVIEPFLNYHGLRPELAFISHGDRDHNGGRDFLRQRYPQLEWRGDSSDKPCRAGDKGEWNSMQWETLWPTPAYQDANRLSKNNRSCVLRVSYKDFSVFLPGDIEMMAEQLLLESLHELSEASSDVLLIPHHGSKTSTSWPLLQAVDADVYLLSYGKHKGYDFPHRYTLERLSRTQKPWFGTKDSGQLTIVSDGNTWSLELPFENR</sequence>
<dbReference type="GO" id="GO:0005886">
    <property type="term" value="C:plasma membrane"/>
    <property type="evidence" value="ECO:0007669"/>
    <property type="project" value="UniProtKB-SubCell"/>
</dbReference>
<feature type="domain" description="ComEC/Rec2-related protein" evidence="8">
    <location>
        <begin position="216"/>
        <end position="491"/>
    </location>
</feature>
<comment type="subcellular location">
    <subcellularLocation>
        <location evidence="1">Cell membrane</location>
        <topology evidence="1">Multi-pass membrane protein</topology>
    </subcellularLocation>
</comment>
<dbReference type="Gene3D" id="3.60.15.10">
    <property type="entry name" value="Ribonuclease Z/Hydroxyacylglutathione hydrolase-like"/>
    <property type="match status" value="2"/>
</dbReference>
<evidence type="ECO:0000256" key="5">
    <source>
        <dbReference type="ARBA" id="ARBA00023136"/>
    </source>
</evidence>
<dbReference type="InterPro" id="IPR035681">
    <property type="entry name" value="ComA-like_MBL"/>
</dbReference>
<feature type="transmembrane region" description="Helical" evidence="6">
    <location>
        <begin position="349"/>
        <end position="366"/>
    </location>
</feature>
<evidence type="ECO:0000259" key="8">
    <source>
        <dbReference type="Pfam" id="PF03772"/>
    </source>
</evidence>
<dbReference type="InterPro" id="IPR036866">
    <property type="entry name" value="RibonucZ/Hydroxyglut_hydro"/>
</dbReference>
<feature type="transmembrane region" description="Helical" evidence="6">
    <location>
        <begin position="24"/>
        <end position="42"/>
    </location>
</feature>
<name>A0A9X2JTE3_9GAMM</name>
<dbReference type="RefSeq" id="WP_253620125.1">
    <property type="nucleotide sequence ID" value="NZ_JAMZDE010000008.1"/>
</dbReference>
<keyword evidence="3 6" id="KW-0812">Transmembrane</keyword>
<dbReference type="GO" id="GO:0030420">
    <property type="term" value="P:establishment of competence for transformation"/>
    <property type="evidence" value="ECO:0007669"/>
    <property type="project" value="InterPro"/>
</dbReference>